<organism evidence="9">
    <name type="scientific">Mantoniella antarctica</name>
    <dbReference type="NCBI Taxonomy" id="81844"/>
    <lineage>
        <taxon>Eukaryota</taxon>
        <taxon>Viridiplantae</taxon>
        <taxon>Chlorophyta</taxon>
        <taxon>Mamiellophyceae</taxon>
        <taxon>Mamiellales</taxon>
        <taxon>Mamiellaceae</taxon>
        <taxon>Mantoniella</taxon>
    </lineage>
</organism>
<evidence type="ECO:0000256" key="7">
    <source>
        <dbReference type="SAM" id="MobiDB-lite"/>
    </source>
</evidence>
<feature type="domain" description="K Homology" evidence="8">
    <location>
        <begin position="728"/>
        <end position="798"/>
    </location>
</feature>
<evidence type="ECO:0000256" key="4">
    <source>
        <dbReference type="PROSITE-ProRule" id="PRU00023"/>
    </source>
</evidence>
<dbReference type="InterPro" id="IPR003591">
    <property type="entry name" value="Leu-rich_rpt_typical-subtyp"/>
</dbReference>
<dbReference type="Gene3D" id="3.80.10.10">
    <property type="entry name" value="Ribonuclease Inhibitor"/>
    <property type="match status" value="1"/>
</dbReference>
<feature type="compositionally biased region" description="Acidic residues" evidence="7">
    <location>
        <begin position="136"/>
        <end position="155"/>
    </location>
</feature>
<feature type="region of interest" description="Disordered" evidence="7">
    <location>
        <begin position="531"/>
        <end position="621"/>
    </location>
</feature>
<dbReference type="InterPro" id="IPR001611">
    <property type="entry name" value="Leu-rich_rpt"/>
</dbReference>
<dbReference type="GO" id="GO:0003723">
    <property type="term" value="F:RNA binding"/>
    <property type="evidence" value="ECO:0007669"/>
    <property type="project" value="UniProtKB-UniRule"/>
</dbReference>
<dbReference type="AlphaFoldDB" id="A0A7S0S7Q8"/>
<evidence type="ECO:0000256" key="3">
    <source>
        <dbReference type="ARBA" id="ARBA00022737"/>
    </source>
</evidence>
<accession>A0A7S0S7Q8</accession>
<dbReference type="Pfam" id="PF12796">
    <property type="entry name" value="Ank_2"/>
    <property type="match status" value="1"/>
</dbReference>
<feature type="coiled-coil region" evidence="6">
    <location>
        <begin position="653"/>
        <end position="687"/>
    </location>
</feature>
<dbReference type="PROSITE" id="PS50297">
    <property type="entry name" value="ANK_REP_REGION"/>
    <property type="match status" value="1"/>
</dbReference>
<keyword evidence="6" id="KW-0175">Coiled coil</keyword>
<feature type="compositionally biased region" description="Basic residues" evidence="7">
    <location>
        <begin position="478"/>
        <end position="488"/>
    </location>
</feature>
<dbReference type="InterPro" id="IPR050216">
    <property type="entry name" value="LRR_domain-containing"/>
</dbReference>
<dbReference type="EMBL" id="HBFC01001159">
    <property type="protein sequence ID" value="CAD8697922.1"/>
    <property type="molecule type" value="Transcribed_RNA"/>
</dbReference>
<keyword evidence="4" id="KW-0040">ANK repeat</keyword>
<reference evidence="9" key="1">
    <citation type="submission" date="2021-01" db="EMBL/GenBank/DDBJ databases">
        <authorList>
            <person name="Corre E."/>
            <person name="Pelletier E."/>
            <person name="Niang G."/>
            <person name="Scheremetjew M."/>
            <person name="Finn R."/>
            <person name="Kale V."/>
            <person name="Holt S."/>
            <person name="Cochrane G."/>
            <person name="Meng A."/>
            <person name="Brown T."/>
            <person name="Cohen L."/>
        </authorList>
    </citation>
    <scope>NUCLEOTIDE SEQUENCE</scope>
    <source>
        <strain evidence="9">SL-175</strain>
    </source>
</reference>
<evidence type="ECO:0000313" key="9">
    <source>
        <dbReference type="EMBL" id="CAD8697922.1"/>
    </source>
</evidence>
<dbReference type="SUPFAM" id="SSF48403">
    <property type="entry name" value="Ankyrin repeat"/>
    <property type="match status" value="1"/>
</dbReference>
<proteinExistence type="predicted"/>
<dbReference type="Gene3D" id="3.30.1370.10">
    <property type="entry name" value="K Homology domain, type 1"/>
    <property type="match status" value="1"/>
</dbReference>
<dbReference type="InterPro" id="IPR004088">
    <property type="entry name" value="KH_dom_type_1"/>
</dbReference>
<evidence type="ECO:0000256" key="6">
    <source>
        <dbReference type="SAM" id="Coils"/>
    </source>
</evidence>
<dbReference type="PANTHER" id="PTHR48051">
    <property type="match status" value="1"/>
</dbReference>
<dbReference type="Gene3D" id="1.25.40.20">
    <property type="entry name" value="Ankyrin repeat-containing domain"/>
    <property type="match status" value="1"/>
</dbReference>
<evidence type="ECO:0000259" key="8">
    <source>
        <dbReference type="SMART" id="SM00322"/>
    </source>
</evidence>
<gene>
    <name evidence="9" type="ORF">MANT1106_LOCUS601</name>
</gene>
<dbReference type="Pfam" id="PF13855">
    <property type="entry name" value="LRR_8"/>
    <property type="match status" value="1"/>
</dbReference>
<keyword evidence="5" id="KW-0694">RNA-binding</keyword>
<feature type="compositionally biased region" description="Low complexity" evidence="7">
    <location>
        <begin position="531"/>
        <end position="545"/>
    </location>
</feature>
<protein>
    <recommendedName>
        <fullName evidence="8">K Homology domain-containing protein</fullName>
    </recommendedName>
</protein>
<dbReference type="CDD" id="cd00105">
    <property type="entry name" value="KH-I"/>
    <property type="match status" value="1"/>
</dbReference>
<feature type="region of interest" description="Disordered" evidence="7">
    <location>
        <begin position="131"/>
        <end position="197"/>
    </location>
</feature>
<keyword evidence="3" id="KW-0677">Repeat</keyword>
<dbReference type="PROSITE" id="PS50084">
    <property type="entry name" value="KH_TYPE_1"/>
    <property type="match status" value="1"/>
</dbReference>
<feature type="region of interest" description="Disordered" evidence="7">
    <location>
        <begin position="465"/>
        <end position="513"/>
    </location>
</feature>
<dbReference type="SMART" id="SM00248">
    <property type="entry name" value="ANK"/>
    <property type="match status" value="3"/>
</dbReference>
<dbReference type="SUPFAM" id="SSF52058">
    <property type="entry name" value="L domain-like"/>
    <property type="match status" value="1"/>
</dbReference>
<dbReference type="InterPro" id="IPR004087">
    <property type="entry name" value="KH_dom"/>
</dbReference>
<dbReference type="PANTHER" id="PTHR48051:SF1">
    <property type="entry name" value="RAS SUPPRESSOR PROTEIN 1"/>
    <property type="match status" value="1"/>
</dbReference>
<name>A0A7S0S7Q8_9CHLO</name>
<feature type="compositionally biased region" description="Acidic residues" evidence="7">
    <location>
        <begin position="546"/>
        <end position="555"/>
    </location>
</feature>
<feature type="compositionally biased region" description="Basic and acidic residues" evidence="7">
    <location>
        <begin position="168"/>
        <end position="177"/>
    </location>
</feature>
<dbReference type="GO" id="GO:0005930">
    <property type="term" value="C:axoneme"/>
    <property type="evidence" value="ECO:0007669"/>
    <property type="project" value="UniProtKB-SubCell"/>
</dbReference>
<evidence type="ECO:0000256" key="1">
    <source>
        <dbReference type="ARBA" id="ARBA00004430"/>
    </source>
</evidence>
<feature type="compositionally biased region" description="Basic and acidic residues" evidence="7">
    <location>
        <begin position="556"/>
        <end position="580"/>
    </location>
</feature>
<keyword evidence="2" id="KW-0433">Leucine-rich repeat</keyword>
<comment type="subcellular location">
    <subcellularLocation>
        <location evidence="1">Cytoplasm</location>
        <location evidence="1">Cytoskeleton</location>
        <location evidence="1">Cilium axoneme</location>
    </subcellularLocation>
</comment>
<sequence length="802" mass="85118">MSKREKFLEACRKQKLDTVRWSLGAGGQSPATRDEDGYTSIMICAAGNLHKALRMLVDHTRKTREKEQMDLADGAGDGRTALMMAANNGHKEACQELLDAGCNWRVACDRGRTAADYAAKKGFHELAARINRGGESEEELTDDEAVEEVDPDAPEGETATQRSKRKKRDLEARERRGAGGVGDADDERETAAAAAARTAAEEATAAIAAEARPIPVWPEVARAMAGSLKELAVEASGPGGSGPGALPDGIEVDPAVWWASSVNNLKLALGPRLTSLTADVARLSGLRTLIISNNALTSLPAAIGRLSQLKVLEAEHNQITSLPAELADCSALENLRLAHNALTSLAVLGSCTELVTLVVDGNHLTSLDDLNLEGKQRLVTLSAKKNFLEDVPPEMGKCALLAEIFLNDNKIGDLPIEFGELKEKKVRAIELEGNPLNDPKVKKMMGKSANLVKELLVYIRKHGKKAAGGSGAGAGKGGGKKGKKKAKQQHSSSDEKEEEEAEEVEAEKAEKTMAEGVADPALASAPVPTALAASDAPAPAAAGGDSDSDSEDEEELRERMARMPKKERVKTERKLVEKKATKAAKTAARKRAEADAAAAAKRSSAIDASTLGDDDGSDIDSDDEEAILARRQRAKVAVGGGAYTLTPEQRAAAEKAESQRIAADQARRDAEEAEARAALEEKDAEERFAAMRLKEATSGEVMTWVYDKGQIFRKPGGIPFKPGKNPGDHPMIMVAIPQMIVGRVIGKGGTTIRSIEERSGAKVKMEEGKGGPGMATLVVVGDDRAAESARMMLNNAIGGGKR</sequence>
<feature type="compositionally biased region" description="Gly residues" evidence="7">
    <location>
        <begin position="466"/>
        <end position="477"/>
    </location>
</feature>
<dbReference type="InterPro" id="IPR002110">
    <property type="entry name" value="Ankyrin_rpt"/>
</dbReference>
<dbReference type="PROSITE" id="PS50088">
    <property type="entry name" value="ANK_REPEAT"/>
    <property type="match status" value="1"/>
</dbReference>
<feature type="compositionally biased region" description="Low complexity" evidence="7">
    <location>
        <begin position="595"/>
        <end position="608"/>
    </location>
</feature>
<feature type="repeat" description="ANK" evidence="4">
    <location>
        <begin position="77"/>
        <end position="103"/>
    </location>
</feature>
<feature type="compositionally biased region" description="Acidic residues" evidence="7">
    <location>
        <begin position="495"/>
        <end position="505"/>
    </location>
</feature>
<feature type="compositionally biased region" description="Acidic residues" evidence="7">
    <location>
        <begin position="612"/>
        <end position="621"/>
    </location>
</feature>
<dbReference type="SMART" id="SM00322">
    <property type="entry name" value="KH"/>
    <property type="match status" value="1"/>
</dbReference>
<dbReference type="SUPFAM" id="SSF54791">
    <property type="entry name" value="Eukaryotic type KH-domain (KH-domain type I)"/>
    <property type="match status" value="1"/>
</dbReference>
<dbReference type="SMART" id="SM00369">
    <property type="entry name" value="LRR_TYP"/>
    <property type="match status" value="3"/>
</dbReference>
<dbReference type="PROSITE" id="PS51450">
    <property type="entry name" value="LRR"/>
    <property type="match status" value="1"/>
</dbReference>
<dbReference type="InterPro" id="IPR032675">
    <property type="entry name" value="LRR_dom_sf"/>
</dbReference>
<evidence type="ECO:0000256" key="5">
    <source>
        <dbReference type="PROSITE-ProRule" id="PRU00117"/>
    </source>
</evidence>
<dbReference type="SMART" id="SM00364">
    <property type="entry name" value="LRR_BAC"/>
    <property type="match status" value="4"/>
</dbReference>
<evidence type="ECO:0000256" key="2">
    <source>
        <dbReference type="ARBA" id="ARBA00022614"/>
    </source>
</evidence>
<dbReference type="InterPro" id="IPR036612">
    <property type="entry name" value="KH_dom_type_1_sf"/>
</dbReference>
<dbReference type="Pfam" id="PF00013">
    <property type="entry name" value="KH_1"/>
    <property type="match status" value="1"/>
</dbReference>
<dbReference type="InterPro" id="IPR036770">
    <property type="entry name" value="Ankyrin_rpt-contain_sf"/>
</dbReference>